<dbReference type="PROSITE" id="PS51257">
    <property type="entry name" value="PROKAR_LIPOPROTEIN"/>
    <property type="match status" value="1"/>
</dbReference>
<dbReference type="GO" id="GO:0005829">
    <property type="term" value="C:cytosol"/>
    <property type="evidence" value="ECO:0007669"/>
    <property type="project" value="TreeGrafter"/>
</dbReference>
<evidence type="ECO:0000256" key="2">
    <source>
        <dbReference type="ARBA" id="ARBA00022801"/>
    </source>
</evidence>
<dbReference type="SUPFAM" id="SSF53590">
    <property type="entry name" value="Nucleoside hydrolase"/>
    <property type="match status" value="1"/>
</dbReference>
<dbReference type="PANTHER" id="PTHR12304:SF59">
    <property type="entry name" value="INOSINE-URIDINE PREFERRING NUCLEOSIDE HYDROLASE FAMILY PROTEIN"/>
    <property type="match status" value="1"/>
</dbReference>
<feature type="non-terminal residue" evidence="6">
    <location>
        <position position="268"/>
    </location>
</feature>
<dbReference type="GO" id="GO:0008477">
    <property type="term" value="F:purine nucleosidase activity"/>
    <property type="evidence" value="ECO:0007669"/>
    <property type="project" value="TreeGrafter"/>
</dbReference>
<feature type="region of interest" description="Disordered" evidence="4">
    <location>
        <begin position="160"/>
        <end position="182"/>
    </location>
</feature>
<comment type="similarity">
    <text evidence="1">Belongs to the IUNH family.</text>
</comment>
<feature type="compositionally biased region" description="Low complexity" evidence="4">
    <location>
        <begin position="160"/>
        <end position="180"/>
    </location>
</feature>
<dbReference type="STRING" id="3068.D8UK76"/>
<gene>
    <name evidence="6" type="ORF">VOLCADRAFT_100438</name>
</gene>
<dbReference type="Proteomes" id="UP000001058">
    <property type="component" value="Unassembled WGS sequence"/>
</dbReference>
<feature type="domain" description="Inosine/uridine-preferring nucleoside hydrolase" evidence="5">
    <location>
        <begin position="39"/>
        <end position="268"/>
    </location>
</feature>
<proteinExistence type="inferred from homology"/>
<dbReference type="GO" id="GO:0006152">
    <property type="term" value="P:purine nucleoside catabolic process"/>
    <property type="evidence" value="ECO:0007669"/>
    <property type="project" value="TreeGrafter"/>
</dbReference>
<keyword evidence="3" id="KW-0326">Glycosidase</keyword>
<dbReference type="InParanoid" id="D8UK76"/>
<evidence type="ECO:0000256" key="4">
    <source>
        <dbReference type="SAM" id="MobiDB-lite"/>
    </source>
</evidence>
<dbReference type="eggNOG" id="KOG2938">
    <property type="taxonomic scope" value="Eukaryota"/>
</dbReference>
<reference evidence="6 7" key="1">
    <citation type="journal article" date="2010" name="Science">
        <title>Genomic analysis of organismal complexity in the multicellular green alga Volvox carteri.</title>
        <authorList>
            <person name="Prochnik S.E."/>
            <person name="Umen J."/>
            <person name="Nedelcu A.M."/>
            <person name="Hallmann A."/>
            <person name="Miller S.M."/>
            <person name="Nishii I."/>
            <person name="Ferris P."/>
            <person name="Kuo A."/>
            <person name="Mitros T."/>
            <person name="Fritz-Laylin L.K."/>
            <person name="Hellsten U."/>
            <person name="Chapman J."/>
            <person name="Simakov O."/>
            <person name="Rensing S.A."/>
            <person name="Terry A."/>
            <person name="Pangilinan J."/>
            <person name="Kapitonov V."/>
            <person name="Jurka J."/>
            <person name="Salamov A."/>
            <person name="Shapiro H."/>
            <person name="Schmutz J."/>
            <person name="Grimwood J."/>
            <person name="Lindquist E."/>
            <person name="Lucas S."/>
            <person name="Grigoriev I.V."/>
            <person name="Schmitt R."/>
            <person name="Kirk D."/>
            <person name="Rokhsar D.S."/>
        </authorList>
    </citation>
    <scope>NUCLEOTIDE SEQUENCE [LARGE SCALE GENOMIC DNA]</scope>
    <source>
        <strain evidence="7">f. Nagariensis / Eve</strain>
    </source>
</reference>
<evidence type="ECO:0000259" key="5">
    <source>
        <dbReference type="Pfam" id="PF01156"/>
    </source>
</evidence>
<dbReference type="RefSeq" id="XP_002959055.1">
    <property type="nucleotide sequence ID" value="XM_002959009.1"/>
</dbReference>
<accession>D8UK76</accession>
<dbReference type="Gene3D" id="3.90.245.10">
    <property type="entry name" value="Ribonucleoside hydrolase-like"/>
    <property type="match status" value="1"/>
</dbReference>
<dbReference type="InterPro" id="IPR023186">
    <property type="entry name" value="IUNH"/>
</dbReference>
<dbReference type="InterPro" id="IPR001910">
    <property type="entry name" value="Inosine/uridine_hydrolase_dom"/>
</dbReference>
<protein>
    <recommendedName>
        <fullName evidence="5">Inosine/uridine-preferring nucleoside hydrolase domain-containing protein</fullName>
    </recommendedName>
</protein>
<organism evidence="7">
    <name type="scientific">Volvox carteri f. nagariensis</name>
    <dbReference type="NCBI Taxonomy" id="3068"/>
    <lineage>
        <taxon>Eukaryota</taxon>
        <taxon>Viridiplantae</taxon>
        <taxon>Chlorophyta</taxon>
        <taxon>core chlorophytes</taxon>
        <taxon>Chlorophyceae</taxon>
        <taxon>CS clade</taxon>
        <taxon>Chlamydomonadales</taxon>
        <taxon>Volvocaceae</taxon>
        <taxon>Volvox</taxon>
    </lineage>
</organism>
<keyword evidence="7" id="KW-1185">Reference proteome</keyword>
<evidence type="ECO:0000256" key="1">
    <source>
        <dbReference type="ARBA" id="ARBA00009176"/>
    </source>
</evidence>
<dbReference type="InterPro" id="IPR036452">
    <property type="entry name" value="Ribo_hydro-like"/>
</dbReference>
<keyword evidence="2" id="KW-0378">Hydrolase</keyword>
<sequence>MTQNSRQLHACALWAACVGCKRHAMRDKNVVPMAQPIPVWLDCDPGHDDATAILLAGHTPGLRLLGISTIGGNQTLAKVTQNALDVLDAVGLCDVGVVAGQPRPLMRGPLLCPEIHGDTGLDGPGGGRLLPRSPRALLPGKAIHVMYGAIAEAYEQLQQQDQQPPLAPAGMPEGAAAGMSGVDGSRPIATKASDVIKVRLICTGALTNAALLLTVYPEVVDWLEVALMGGCMGVGNTGPVVEFNIQTDPEAAKIVFESGVPLTMVPLE</sequence>
<dbReference type="Pfam" id="PF01156">
    <property type="entry name" value="IU_nuc_hydro"/>
    <property type="match status" value="1"/>
</dbReference>
<dbReference type="EMBL" id="GL378439">
    <property type="protein sequence ID" value="EFJ39878.1"/>
    <property type="molecule type" value="Genomic_DNA"/>
</dbReference>
<dbReference type="AlphaFoldDB" id="D8UK76"/>
<evidence type="ECO:0000256" key="3">
    <source>
        <dbReference type="ARBA" id="ARBA00023295"/>
    </source>
</evidence>
<dbReference type="OrthoDB" id="432381at2759"/>
<dbReference type="PANTHER" id="PTHR12304">
    <property type="entry name" value="INOSINE-URIDINE PREFERRING NUCLEOSIDE HYDROLASE"/>
    <property type="match status" value="1"/>
</dbReference>
<evidence type="ECO:0000313" key="7">
    <source>
        <dbReference type="Proteomes" id="UP000001058"/>
    </source>
</evidence>
<dbReference type="GeneID" id="9625801"/>
<evidence type="ECO:0000313" key="6">
    <source>
        <dbReference type="EMBL" id="EFJ39878.1"/>
    </source>
</evidence>
<dbReference type="KEGG" id="vcn:VOLCADRAFT_100438"/>
<name>D8UK76_VOLCA</name>